<feature type="domain" description="Flagellar protein FlgJ N-terminal" evidence="1">
    <location>
        <begin position="58"/>
        <end position="96"/>
    </location>
</feature>
<organism evidence="2 3">
    <name type="scientific">Hirschia litorea</name>
    <dbReference type="NCBI Taxonomy" id="1199156"/>
    <lineage>
        <taxon>Bacteria</taxon>
        <taxon>Pseudomonadati</taxon>
        <taxon>Pseudomonadota</taxon>
        <taxon>Alphaproteobacteria</taxon>
        <taxon>Hyphomonadales</taxon>
        <taxon>Hyphomonadaceae</taxon>
        <taxon>Hirschia</taxon>
    </lineage>
</organism>
<dbReference type="Proteomes" id="UP001596492">
    <property type="component" value="Unassembled WGS sequence"/>
</dbReference>
<comment type="caution">
    <text evidence="2">The sequence shown here is derived from an EMBL/GenBank/DDBJ whole genome shotgun (WGS) entry which is preliminary data.</text>
</comment>
<sequence length="108" mass="12050">MTDSLSLPFDINTLKSANFQKDFKFTEAQTREKAEEMAKEFETMFLAEMLQPIFNQIETDGPFGGGQAEEAFRPMLTEQYAKSLSNAGGVGIAESVLTEILRMQGLED</sequence>
<protein>
    <submittedName>
        <fullName evidence="2">Rod-binding protein</fullName>
    </submittedName>
</protein>
<accession>A0ABW2ILP7</accession>
<evidence type="ECO:0000313" key="3">
    <source>
        <dbReference type="Proteomes" id="UP001596492"/>
    </source>
</evidence>
<name>A0ABW2ILP7_9PROT</name>
<dbReference type="RefSeq" id="WP_382167046.1">
    <property type="nucleotide sequence ID" value="NZ_JBHTBR010000005.1"/>
</dbReference>
<dbReference type="EMBL" id="JBHTBR010000005">
    <property type="protein sequence ID" value="MFC7291808.1"/>
    <property type="molecule type" value="Genomic_DNA"/>
</dbReference>
<dbReference type="InterPro" id="IPR019301">
    <property type="entry name" value="Flagellar_prot_FlgJ_N"/>
</dbReference>
<proteinExistence type="predicted"/>
<evidence type="ECO:0000313" key="2">
    <source>
        <dbReference type="EMBL" id="MFC7291808.1"/>
    </source>
</evidence>
<reference evidence="3" key="1">
    <citation type="journal article" date="2019" name="Int. J. Syst. Evol. Microbiol.">
        <title>The Global Catalogue of Microorganisms (GCM) 10K type strain sequencing project: providing services to taxonomists for standard genome sequencing and annotation.</title>
        <authorList>
            <consortium name="The Broad Institute Genomics Platform"/>
            <consortium name="The Broad Institute Genome Sequencing Center for Infectious Disease"/>
            <person name="Wu L."/>
            <person name="Ma J."/>
        </authorList>
    </citation>
    <scope>NUCLEOTIDE SEQUENCE [LARGE SCALE GENOMIC DNA]</scope>
    <source>
        <strain evidence="3">CCUG 51308</strain>
    </source>
</reference>
<evidence type="ECO:0000259" key="1">
    <source>
        <dbReference type="Pfam" id="PF10135"/>
    </source>
</evidence>
<gene>
    <name evidence="2" type="ORF">ACFQS8_09295</name>
</gene>
<keyword evidence="3" id="KW-1185">Reference proteome</keyword>
<dbReference type="Pfam" id="PF10135">
    <property type="entry name" value="Rod-binding"/>
    <property type="match status" value="1"/>
</dbReference>